<keyword evidence="2" id="KW-1185">Reference proteome</keyword>
<dbReference type="AlphaFoldDB" id="A0AAW1PGX4"/>
<sequence length="168" mass="17832">MCEASAAVRYLDVTLCPVSAFADLCIAEFSNTARLRVEHLEKAYVLRAPSALGHTILSATSFTKQIGVVLREAGVSCDLSDKGSAGKPTVTHQLKKFAIAQAALVGLAGYGPDWAQAFDLGRAAEIPAGMPELVVSGLIPLAEALKVAHPDHAILHTIEALIWMVEVW</sequence>
<evidence type="ECO:0000313" key="2">
    <source>
        <dbReference type="Proteomes" id="UP001489004"/>
    </source>
</evidence>
<comment type="caution">
    <text evidence="1">The sequence shown here is derived from an EMBL/GenBank/DDBJ whole genome shotgun (WGS) entry which is preliminary data.</text>
</comment>
<dbReference type="EMBL" id="JALJOR010000012">
    <property type="protein sequence ID" value="KAK9807650.1"/>
    <property type="molecule type" value="Genomic_DNA"/>
</dbReference>
<dbReference type="Proteomes" id="UP001489004">
    <property type="component" value="Unassembled WGS sequence"/>
</dbReference>
<proteinExistence type="predicted"/>
<evidence type="ECO:0000313" key="1">
    <source>
        <dbReference type="EMBL" id="KAK9807650.1"/>
    </source>
</evidence>
<organism evidence="1 2">
    <name type="scientific">[Myrmecia] bisecta</name>
    <dbReference type="NCBI Taxonomy" id="41462"/>
    <lineage>
        <taxon>Eukaryota</taxon>
        <taxon>Viridiplantae</taxon>
        <taxon>Chlorophyta</taxon>
        <taxon>core chlorophytes</taxon>
        <taxon>Trebouxiophyceae</taxon>
        <taxon>Trebouxiales</taxon>
        <taxon>Trebouxiaceae</taxon>
        <taxon>Myrmecia</taxon>
    </lineage>
</organism>
<name>A0AAW1PGX4_9CHLO</name>
<reference evidence="1 2" key="1">
    <citation type="journal article" date="2024" name="Nat. Commun.">
        <title>Phylogenomics reveals the evolutionary origins of lichenization in chlorophyte algae.</title>
        <authorList>
            <person name="Puginier C."/>
            <person name="Libourel C."/>
            <person name="Otte J."/>
            <person name="Skaloud P."/>
            <person name="Haon M."/>
            <person name="Grisel S."/>
            <person name="Petersen M."/>
            <person name="Berrin J.G."/>
            <person name="Delaux P.M."/>
            <person name="Dal Grande F."/>
            <person name="Keller J."/>
        </authorList>
    </citation>
    <scope>NUCLEOTIDE SEQUENCE [LARGE SCALE GENOMIC DNA]</scope>
    <source>
        <strain evidence="1 2">SAG 2043</strain>
    </source>
</reference>
<accession>A0AAW1PGX4</accession>
<gene>
    <name evidence="1" type="ORF">WJX72_005346</name>
</gene>
<protein>
    <submittedName>
        <fullName evidence="1">Uncharacterized protein</fullName>
    </submittedName>
</protein>